<keyword evidence="10" id="KW-0472">Membrane</keyword>
<dbReference type="GO" id="GO:0005524">
    <property type="term" value="F:ATP binding"/>
    <property type="evidence" value="ECO:0007669"/>
    <property type="project" value="UniProtKB-KW"/>
</dbReference>
<evidence type="ECO:0000256" key="10">
    <source>
        <dbReference type="ARBA" id="ARBA00023136"/>
    </source>
</evidence>
<evidence type="ECO:0000313" key="15">
    <source>
        <dbReference type="EMBL" id="WPF81753.1"/>
    </source>
</evidence>
<dbReference type="RefSeq" id="WP_319156539.1">
    <property type="nucleotide sequence ID" value="NZ_CP138359.1"/>
</dbReference>
<keyword evidence="7" id="KW-0653">Protein transport</keyword>
<dbReference type="SMART" id="SM00382">
    <property type="entry name" value="AAA"/>
    <property type="match status" value="1"/>
</dbReference>
<dbReference type="Proteomes" id="UP001304340">
    <property type="component" value="Chromosome"/>
</dbReference>
<keyword evidence="9" id="KW-0406">Ion transport</keyword>
<dbReference type="AlphaFoldDB" id="A0AAF1C423"/>
<dbReference type="Pfam" id="PF00006">
    <property type="entry name" value="ATP-synt_ab"/>
    <property type="match status" value="1"/>
</dbReference>
<dbReference type="FunFam" id="3.40.50.12240:FF:000002">
    <property type="entry name" value="Flagellum-specific ATP synthase FliI"/>
    <property type="match status" value="1"/>
</dbReference>
<protein>
    <submittedName>
        <fullName evidence="15">FliI/YscN family ATPase</fullName>
    </submittedName>
</protein>
<feature type="domain" description="AAA+ ATPase" evidence="14">
    <location>
        <begin position="180"/>
        <end position="361"/>
    </location>
</feature>
<keyword evidence="4" id="KW-0963">Cytoplasm</keyword>
<sequence length="464" mass="47595">MTADLATAERSATTAPHPTPSAAAAWSGVLGAARPERVGQVSAAVGLSLDVVGLDCALGDVLTLGEKGRGSSPESASMLAEVVAVTGSTARCMPLGAMRGIRPGLQARTTGGALQVPVGAGLLGRVVDGLGRPLDGKGPLVGTSSVPLDGKAPHPLERQRVAQPLTLGVRTLDTLTTVGRGQRMGLFAGSGVGKSTLLSMVARGTDAAISVIALVGERGREVREFLEDDLGPEGLARSVVVVATSDEPALVRLRAAFVATRIAESFREAGQDVVLMMDSLTRVAMAQREIGLSVGEPPATRGYPPSTFSVLAELLERAGTSACGSVTGIYTVLVDGDDHNEPIADAARSILDGHVVLDRRLAVAGHFPSIDALGSISRVATRVTSPQQRADATALRKVMSARRAVQDLVDVGAYVQGSNPLVDAALAHQGQIDAFLQQGVDEPATSEQSWAALRGLVQGMGVAA</sequence>
<keyword evidence="16" id="KW-1185">Reference proteome</keyword>
<evidence type="ECO:0000256" key="13">
    <source>
        <dbReference type="SAM" id="MobiDB-lite"/>
    </source>
</evidence>
<dbReference type="GO" id="GO:0046933">
    <property type="term" value="F:proton-transporting ATP synthase activity, rotational mechanism"/>
    <property type="evidence" value="ECO:0007669"/>
    <property type="project" value="TreeGrafter"/>
</dbReference>
<evidence type="ECO:0000256" key="6">
    <source>
        <dbReference type="ARBA" id="ARBA00022840"/>
    </source>
</evidence>
<dbReference type="PANTHER" id="PTHR15184">
    <property type="entry name" value="ATP SYNTHASE"/>
    <property type="match status" value="1"/>
</dbReference>
<dbReference type="InterPro" id="IPR027417">
    <property type="entry name" value="P-loop_NTPase"/>
</dbReference>
<dbReference type="NCBIfam" id="TIGR01026">
    <property type="entry name" value="fliI_yscN"/>
    <property type="match status" value="1"/>
</dbReference>
<keyword evidence="11" id="KW-0139">CF(1)</keyword>
<dbReference type="CDD" id="cd01136">
    <property type="entry name" value="ATPase_flagellum-secretory_path_III"/>
    <property type="match status" value="1"/>
</dbReference>
<dbReference type="InterPro" id="IPR000194">
    <property type="entry name" value="ATPase_F1/V1/A1_a/bsu_nucl-bd"/>
</dbReference>
<comment type="catalytic activity">
    <reaction evidence="12">
        <text>ATP + H2O + cellular proteinSide 1 = ADP + phosphate + cellular proteinSide 2.</text>
        <dbReference type="EC" id="7.4.2.8"/>
    </reaction>
</comment>
<dbReference type="InterPro" id="IPR003593">
    <property type="entry name" value="AAA+_ATPase"/>
</dbReference>
<keyword evidence="2" id="KW-0813">Transport</keyword>
<evidence type="ECO:0000256" key="9">
    <source>
        <dbReference type="ARBA" id="ARBA00023065"/>
    </source>
</evidence>
<accession>A0AAF1C423</accession>
<dbReference type="Gene3D" id="3.40.50.12240">
    <property type="match status" value="1"/>
</dbReference>
<evidence type="ECO:0000259" key="14">
    <source>
        <dbReference type="SMART" id="SM00382"/>
    </source>
</evidence>
<dbReference type="KEGG" id="sbil:SANBI_003066"/>
<dbReference type="EMBL" id="CP138359">
    <property type="protein sequence ID" value="WPF81753.1"/>
    <property type="molecule type" value="Genomic_DNA"/>
</dbReference>
<evidence type="ECO:0000313" key="16">
    <source>
        <dbReference type="Proteomes" id="UP001304340"/>
    </source>
</evidence>
<name>A0AAF1C423_9MICO</name>
<dbReference type="InterPro" id="IPR040627">
    <property type="entry name" value="T3SS_ATPase_C"/>
</dbReference>
<gene>
    <name evidence="15" type="ORF">SANBI_003066</name>
</gene>
<dbReference type="InterPro" id="IPR050053">
    <property type="entry name" value="ATPase_alpha/beta_chains"/>
</dbReference>
<comment type="subcellular location">
    <subcellularLocation>
        <location evidence="1">Cytoplasm</location>
    </subcellularLocation>
</comment>
<feature type="compositionally biased region" description="Low complexity" evidence="13">
    <location>
        <begin position="11"/>
        <end position="21"/>
    </location>
</feature>
<evidence type="ECO:0000256" key="8">
    <source>
        <dbReference type="ARBA" id="ARBA00022967"/>
    </source>
</evidence>
<dbReference type="PANTHER" id="PTHR15184:SF9">
    <property type="entry name" value="SPI-1 TYPE 3 SECRETION SYSTEM ATPASE"/>
    <property type="match status" value="1"/>
</dbReference>
<feature type="region of interest" description="Disordered" evidence="13">
    <location>
        <begin position="1"/>
        <end position="21"/>
    </location>
</feature>
<evidence type="ECO:0000256" key="7">
    <source>
        <dbReference type="ARBA" id="ARBA00022927"/>
    </source>
</evidence>
<reference evidence="16" key="1">
    <citation type="submission" date="2023-11" db="EMBL/GenBank/DDBJ databases">
        <authorList>
            <person name="Helweg L.P."/>
            <person name="Kiel A."/>
            <person name="Hitz F."/>
            <person name="Ruckert-Reed C."/>
            <person name="Busche T."/>
            <person name="Kaltschmidt B."/>
            <person name="Kaltschmidt C."/>
        </authorList>
    </citation>
    <scope>NUCLEOTIDE SEQUENCE [LARGE SCALE GENOMIC DNA]</scope>
    <source>
        <strain evidence="16">4.1</strain>
    </source>
</reference>
<evidence type="ECO:0000256" key="3">
    <source>
        <dbReference type="ARBA" id="ARBA00022475"/>
    </source>
</evidence>
<dbReference type="InterPro" id="IPR004100">
    <property type="entry name" value="ATPase_F1/V1/A1_a/bsu_N"/>
</dbReference>
<keyword evidence="5" id="KW-0547">Nucleotide-binding</keyword>
<keyword evidence="8" id="KW-1278">Translocase</keyword>
<dbReference type="PROSITE" id="PS00152">
    <property type="entry name" value="ATPASE_ALPHA_BETA"/>
    <property type="match status" value="1"/>
</dbReference>
<proteinExistence type="predicted"/>
<dbReference type="Pfam" id="PF02874">
    <property type="entry name" value="ATP-synt_ab_N"/>
    <property type="match status" value="1"/>
</dbReference>
<evidence type="ECO:0000256" key="1">
    <source>
        <dbReference type="ARBA" id="ARBA00004496"/>
    </source>
</evidence>
<keyword evidence="11" id="KW-0066">ATP synthesis</keyword>
<keyword evidence="3" id="KW-1003">Cell membrane</keyword>
<dbReference type="Pfam" id="PF18269">
    <property type="entry name" value="T3SS_ATPase_C"/>
    <property type="match status" value="1"/>
</dbReference>
<dbReference type="GO" id="GO:0030254">
    <property type="term" value="P:protein secretion by the type III secretion system"/>
    <property type="evidence" value="ECO:0007669"/>
    <property type="project" value="InterPro"/>
</dbReference>
<dbReference type="InterPro" id="IPR020003">
    <property type="entry name" value="ATPase_a/bsu_AS"/>
</dbReference>
<evidence type="ECO:0000256" key="5">
    <source>
        <dbReference type="ARBA" id="ARBA00022741"/>
    </source>
</evidence>
<evidence type="ECO:0000256" key="12">
    <source>
        <dbReference type="ARBA" id="ARBA00034006"/>
    </source>
</evidence>
<dbReference type="GO" id="GO:0030257">
    <property type="term" value="C:type III protein secretion system complex"/>
    <property type="evidence" value="ECO:0007669"/>
    <property type="project" value="InterPro"/>
</dbReference>
<dbReference type="SUPFAM" id="SSF52540">
    <property type="entry name" value="P-loop containing nucleoside triphosphate hydrolases"/>
    <property type="match status" value="1"/>
</dbReference>
<dbReference type="GO" id="GO:0008564">
    <property type="term" value="F:protein-exporting ATPase activity"/>
    <property type="evidence" value="ECO:0007669"/>
    <property type="project" value="UniProtKB-EC"/>
</dbReference>
<evidence type="ECO:0000256" key="11">
    <source>
        <dbReference type="ARBA" id="ARBA00023196"/>
    </source>
</evidence>
<keyword evidence="6" id="KW-0067">ATP-binding</keyword>
<dbReference type="GO" id="GO:0005737">
    <property type="term" value="C:cytoplasm"/>
    <property type="evidence" value="ECO:0007669"/>
    <property type="project" value="UniProtKB-SubCell"/>
</dbReference>
<dbReference type="GO" id="GO:0045259">
    <property type="term" value="C:proton-transporting ATP synthase complex"/>
    <property type="evidence" value="ECO:0007669"/>
    <property type="project" value="UniProtKB-KW"/>
</dbReference>
<dbReference type="InterPro" id="IPR005714">
    <property type="entry name" value="ATPase_T3SS_FliI/YscN"/>
</dbReference>
<evidence type="ECO:0000256" key="2">
    <source>
        <dbReference type="ARBA" id="ARBA00022448"/>
    </source>
</evidence>
<dbReference type="GO" id="GO:0016887">
    <property type="term" value="F:ATP hydrolysis activity"/>
    <property type="evidence" value="ECO:0007669"/>
    <property type="project" value="InterPro"/>
</dbReference>
<organism evidence="15 16">
    <name type="scientific">Sanguibacter biliveldensis</name>
    <dbReference type="NCBI Taxonomy" id="3030830"/>
    <lineage>
        <taxon>Bacteria</taxon>
        <taxon>Bacillati</taxon>
        <taxon>Actinomycetota</taxon>
        <taxon>Actinomycetes</taxon>
        <taxon>Micrococcales</taxon>
        <taxon>Sanguibacteraceae</taxon>
        <taxon>Sanguibacter</taxon>
    </lineage>
</organism>
<evidence type="ECO:0000256" key="4">
    <source>
        <dbReference type="ARBA" id="ARBA00022490"/>
    </source>
</evidence>